<dbReference type="GO" id="GO:0016887">
    <property type="term" value="F:ATP hydrolysis activity"/>
    <property type="evidence" value="ECO:0007669"/>
    <property type="project" value="InterPro"/>
</dbReference>
<keyword evidence="3" id="KW-1003">Cell membrane</keyword>
<gene>
    <name evidence="12" type="ORF">EDM21_19340</name>
</gene>
<feature type="domain" description="ABC transporter" evidence="10">
    <location>
        <begin position="332"/>
        <end position="568"/>
    </location>
</feature>
<protein>
    <submittedName>
        <fullName evidence="12">ATP-binding cassette domain-containing protein</fullName>
    </submittedName>
</protein>
<keyword evidence="6 12" id="KW-0067">ATP-binding</keyword>
<evidence type="ECO:0000256" key="9">
    <source>
        <dbReference type="SAM" id="Phobius"/>
    </source>
</evidence>
<keyword evidence="8 9" id="KW-0472">Membrane</keyword>
<evidence type="ECO:0000256" key="5">
    <source>
        <dbReference type="ARBA" id="ARBA00022741"/>
    </source>
</evidence>
<dbReference type="InterPro" id="IPR027417">
    <property type="entry name" value="P-loop_NTPase"/>
</dbReference>
<feature type="transmembrane region" description="Helical" evidence="9">
    <location>
        <begin position="133"/>
        <end position="151"/>
    </location>
</feature>
<dbReference type="GO" id="GO:0015421">
    <property type="term" value="F:ABC-type oligopeptide transporter activity"/>
    <property type="evidence" value="ECO:0007669"/>
    <property type="project" value="TreeGrafter"/>
</dbReference>
<keyword evidence="2" id="KW-0813">Transport</keyword>
<dbReference type="PANTHER" id="PTHR43394">
    <property type="entry name" value="ATP-DEPENDENT PERMEASE MDL1, MITOCHONDRIAL"/>
    <property type="match status" value="1"/>
</dbReference>
<evidence type="ECO:0000313" key="12">
    <source>
        <dbReference type="EMBL" id="MVP01652.1"/>
    </source>
</evidence>
<evidence type="ECO:0000256" key="7">
    <source>
        <dbReference type="ARBA" id="ARBA00022989"/>
    </source>
</evidence>
<dbReference type="EMBL" id="RHLK01000014">
    <property type="protein sequence ID" value="MVP01652.1"/>
    <property type="molecule type" value="Genomic_DNA"/>
</dbReference>
<proteinExistence type="predicted"/>
<feature type="domain" description="ABC transmembrane type-1" evidence="11">
    <location>
        <begin position="16"/>
        <end position="298"/>
    </location>
</feature>
<dbReference type="InterPro" id="IPR003593">
    <property type="entry name" value="AAA+_ATPase"/>
</dbReference>
<dbReference type="FunFam" id="3.40.50.300:FF:000221">
    <property type="entry name" value="Multidrug ABC transporter ATP-binding protein"/>
    <property type="match status" value="1"/>
</dbReference>
<dbReference type="PANTHER" id="PTHR43394:SF1">
    <property type="entry name" value="ATP-BINDING CASSETTE SUB-FAMILY B MEMBER 10, MITOCHONDRIAL"/>
    <property type="match status" value="1"/>
</dbReference>
<dbReference type="InterPro" id="IPR017871">
    <property type="entry name" value="ABC_transporter-like_CS"/>
</dbReference>
<dbReference type="InterPro" id="IPR036640">
    <property type="entry name" value="ABC1_TM_sf"/>
</dbReference>
<feature type="transmembrane region" description="Helical" evidence="9">
    <location>
        <begin position="157"/>
        <end position="177"/>
    </location>
</feature>
<name>A0A7X3FLV2_9BACL</name>
<dbReference type="SMART" id="SM00382">
    <property type="entry name" value="AAA"/>
    <property type="match status" value="1"/>
</dbReference>
<evidence type="ECO:0000256" key="8">
    <source>
        <dbReference type="ARBA" id="ARBA00023136"/>
    </source>
</evidence>
<dbReference type="SUPFAM" id="SSF52540">
    <property type="entry name" value="P-loop containing nucleoside triphosphate hydrolases"/>
    <property type="match status" value="1"/>
</dbReference>
<dbReference type="PROSITE" id="PS50929">
    <property type="entry name" value="ABC_TM1F"/>
    <property type="match status" value="1"/>
</dbReference>
<dbReference type="InterPro" id="IPR039421">
    <property type="entry name" value="Type_1_exporter"/>
</dbReference>
<dbReference type="GO" id="GO:0005886">
    <property type="term" value="C:plasma membrane"/>
    <property type="evidence" value="ECO:0007669"/>
    <property type="project" value="UniProtKB-SubCell"/>
</dbReference>
<dbReference type="Proteomes" id="UP000490800">
    <property type="component" value="Unassembled WGS sequence"/>
</dbReference>
<evidence type="ECO:0000313" key="13">
    <source>
        <dbReference type="Proteomes" id="UP000490800"/>
    </source>
</evidence>
<dbReference type="InterPro" id="IPR003439">
    <property type="entry name" value="ABC_transporter-like_ATP-bd"/>
</dbReference>
<dbReference type="SUPFAM" id="SSF90123">
    <property type="entry name" value="ABC transporter transmembrane region"/>
    <property type="match status" value="1"/>
</dbReference>
<evidence type="ECO:0000256" key="4">
    <source>
        <dbReference type="ARBA" id="ARBA00022692"/>
    </source>
</evidence>
<organism evidence="12 13">
    <name type="scientific">Paenibacillus lutrae</name>
    <dbReference type="NCBI Taxonomy" id="2078573"/>
    <lineage>
        <taxon>Bacteria</taxon>
        <taxon>Bacillati</taxon>
        <taxon>Bacillota</taxon>
        <taxon>Bacilli</taxon>
        <taxon>Bacillales</taxon>
        <taxon>Paenibacillaceae</taxon>
        <taxon>Paenibacillus</taxon>
    </lineage>
</organism>
<dbReference type="CDD" id="cd18548">
    <property type="entry name" value="ABC_6TM_Tm287_like"/>
    <property type="match status" value="1"/>
</dbReference>
<dbReference type="PROSITE" id="PS50893">
    <property type="entry name" value="ABC_TRANSPORTER_2"/>
    <property type="match status" value="1"/>
</dbReference>
<accession>A0A7X3FLV2</accession>
<feature type="transmembrane region" description="Helical" evidence="9">
    <location>
        <begin position="236"/>
        <end position="258"/>
    </location>
</feature>
<evidence type="ECO:0000256" key="2">
    <source>
        <dbReference type="ARBA" id="ARBA00022448"/>
    </source>
</evidence>
<comment type="caution">
    <text evidence="12">The sequence shown here is derived from an EMBL/GenBank/DDBJ whole genome shotgun (WGS) entry which is preliminary data.</text>
</comment>
<evidence type="ECO:0000256" key="1">
    <source>
        <dbReference type="ARBA" id="ARBA00004651"/>
    </source>
</evidence>
<evidence type="ECO:0000259" key="10">
    <source>
        <dbReference type="PROSITE" id="PS50893"/>
    </source>
</evidence>
<keyword evidence="7 9" id="KW-1133">Transmembrane helix</keyword>
<feature type="transmembrane region" description="Helical" evidence="9">
    <location>
        <begin position="278"/>
        <end position="296"/>
    </location>
</feature>
<dbReference type="InterPro" id="IPR011527">
    <property type="entry name" value="ABC1_TM_dom"/>
</dbReference>
<dbReference type="Gene3D" id="1.20.1560.10">
    <property type="entry name" value="ABC transporter type 1, transmembrane domain"/>
    <property type="match status" value="1"/>
</dbReference>
<dbReference type="GO" id="GO:0005524">
    <property type="term" value="F:ATP binding"/>
    <property type="evidence" value="ECO:0007669"/>
    <property type="project" value="UniProtKB-KW"/>
</dbReference>
<keyword evidence="5" id="KW-0547">Nucleotide-binding</keyword>
<dbReference type="Pfam" id="PF00664">
    <property type="entry name" value="ABC_membrane"/>
    <property type="match status" value="1"/>
</dbReference>
<dbReference type="OrthoDB" id="9770415at2"/>
<keyword evidence="13" id="KW-1185">Reference proteome</keyword>
<dbReference type="PROSITE" id="PS00211">
    <property type="entry name" value="ABC_TRANSPORTER_1"/>
    <property type="match status" value="1"/>
</dbReference>
<sequence length="579" mass="63411">MFKLSRYIRPYWKAALLAPLLMLLEVYMDLLQPKLMADIVNHGVASGDLAYIQRTGLLMLGVALIGLIGGAGCTIFSSMASQSFGTDLRADLFHKMQTFSFRNLDRFKAGSLITRLTGDVVQVQTLVQMTLRVLVRAPFLAIGGVIMAFIISPRLALILAASVPVLFLVLFILIRLSQPLFVQVQQRLDGVNTVLQENLSGIRVVKAFVRASFEKSRFGKANRDYTEIALKAARTLAINMPVMTFIMNVILIAVLWYGGAENWNGSLPVGDLIAFLNYVTQVLTSLLSVGMMMMFVSRARASADRINEVFEAEPEITDKADASVSAIHSGEVVFDRVSFAYGEDRGELALRDVSFTARPGQKLAILGATGSGKSSLVHLIPRLYDPTEGRVLIDGTDVRDIALEHLRSRTGIVLQQAILFSGTIRENIRYGRPDASQEEMESAARAAEIHDFIAGLPDGYDTLLGQRGVNLSGGQKQRISIARALLVRPAILILDDSTSAVDLATEARIQKALKEQMSRSTCLLIAQRISSVIDADNIIVLEDGHIAAQGTHAELMRSSTVYRDIYKSQQGKEEVIHGG</sequence>
<dbReference type="FunFam" id="1.20.1560.10:FF:000040">
    <property type="entry name" value="Multidrug ABC transporter ATP-binding protein"/>
    <property type="match status" value="1"/>
</dbReference>
<keyword evidence="4 9" id="KW-0812">Transmembrane</keyword>
<dbReference type="AlphaFoldDB" id="A0A7X3FLV2"/>
<evidence type="ECO:0000259" key="11">
    <source>
        <dbReference type="PROSITE" id="PS50929"/>
    </source>
</evidence>
<evidence type="ECO:0000256" key="6">
    <source>
        <dbReference type="ARBA" id="ARBA00022840"/>
    </source>
</evidence>
<dbReference type="Pfam" id="PF00005">
    <property type="entry name" value="ABC_tran"/>
    <property type="match status" value="1"/>
</dbReference>
<reference evidence="12 13" key="1">
    <citation type="journal article" date="2019" name="Microorganisms">
        <title>Paenibacillus lutrae sp. nov., A Chitinolytic Species Isolated from A River Otter in Castril Natural Park, Granada, Spain.</title>
        <authorList>
            <person name="Rodriguez M."/>
            <person name="Reina J.C."/>
            <person name="Bejar V."/>
            <person name="Llamas I."/>
        </authorList>
    </citation>
    <scope>NUCLEOTIDE SEQUENCE [LARGE SCALE GENOMIC DNA]</scope>
    <source>
        <strain evidence="12 13">N10</strain>
    </source>
</reference>
<dbReference type="Gene3D" id="3.40.50.300">
    <property type="entry name" value="P-loop containing nucleotide triphosphate hydrolases"/>
    <property type="match status" value="1"/>
</dbReference>
<evidence type="ECO:0000256" key="3">
    <source>
        <dbReference type="ARBA" id="ARBA00022475"/>
    </source>
</evidence>
<feature type="transmembrane region" description="Helical" evidence="9">
    <location>
        <begin position="52"/>
        <end position="76"/>
    </location>
</feature>
<comment type="subcellular location">
    <subcellularLocation>
        <location evidence="1">Cell membrane</location>
        <topology evidence="1">Multi-pass membrane protein</topology>
    </subcellularLocation>
</comment>